<proteinExistence type="predicted"/>
<dbReference type="Ensembl" id="ENSMUST00000381802.1">
    <property type="protein sequence ID" value="ENSMUSP00000160176.1"/>
    <property type="gene ID" value="ENSMUSG00000144258.1"/>
</dbReference>
<dbReference type="Proteomes" id="UP000000589">
    <property type="component" value="Chromosome 7"/>
</dbReference>
<reference evidence="2" key="4">
    <citation type="submission" date="2025-09" db="UniProtKB">
        <authorList>
            <consortium name="Ensembl"/>
        </authorList>
    </citation>
    <scope>IDENTIFICATION</scope>
    <source>
        <strain evidence="2">C57BL/6J</strain>
    </source>
</reference>
<evidence type="ECO:0000313" key="2">
    <source>
        <dbReference type="Ensembl" id="ENSMUSP00000160176.1"/>
    </source>
</evidence>
<reference evidence="2 3" key="2">
    <citation type="journal article" date="2011" name="PLoS Biol.">
        <title>Modernizing reference genome assemblies.</title>
        <authorList>
            <person name="Church D.M."/>
            <person name="Schneider V.A."/>
            <person name="Graves T."/>
            <person name="Auger K."/>
            <person name="Cunningham F."/>
            <person name="Bouk N."/>
            <person name="Chen H.C."/>
            <person name="Agarwala R."/>
            <person name="McLaren W.M."/>
            <person name="Ritchie G.R."/>
            <person name="Albracht D."/>
            <person name="Kremitzki M."/>
            <person name="Rock S."/>
            <person name="Kotkiewicz H."/>
            <person name="Kremitzki C."/>
            <person name="Wollam A."/>
            <person name="Trani L."/>
            <person name="Fulton L."/>
            <person name="Fulton R."/>
            <person name="Matthews L."/>
            <person name="Whitehead S."/>
            <person name="Chow W."/>
            <person name="Torrance J."/>
            <person name="Dunn M."/>
            <person name="Harden G."/>
            <person name="Threadgold G."/>
            <person name="Wood J."/>
            <person name="Collins J."/>
            <person name="Heath P."/>
            <person name="Griffiths G."/>
            <person name="Pelan S."/>
            <person name="Grafham D."/>
            <person name="Eichler E.E."/>
            <person name="Weinstock G."/>
            <person name="Mardis E.R."/>
            <person name="Wilson R.K."/>
            <person name="Howe K."/>
            <person name="Flicek P."/>
            <person name="Hubbard T."/>
        </authorList>
    </citation>
    <scope>NUCLEOTIDE SEQUENCE [LARGE SCALE GENOMIC DNA]</scope>
    <source>
        <strain evidence="2 3">C57BL/6J</strain>
    </source>
</reference>
<reference evidence="2" key="3">
    <citation type="submission" date="2025-08" db="UniProtKB">
        <authorList>
            <consortium name="Ensembl"/>
        </authorList>
    </citation>
    <scope>IDENTIFICATION</scope>
    <source>
        <strain evidence="2">C57BL/6J</strain>
    </source>
</reference>
<protein>
    <submittedName>
        <fullName evidence="2">Uncharacterized protein</fullName>
    </submittedName>
</protein>
<name>A0ABJ3HNT6_MOUSE</name>
<keyword evidence="3" id="KW-1185">Reference proteome</keyword>
<evidence type="ECO:0000313" key="3">
    <source>
        <dbReference type="Proteomes" id="UP000000589"/>
    </source>
</evidence>
<accession>A0ABJ3HNT6</accession>
<feature type="region of interest" description="Disordered" evidence="1">
    <location>
        <begin position="1"/>
        <end position="34"/>
    </location>
</feature>
<organism evidence="2 3">
    <name type="scientific">Mus musculus</name>
    <name type="common">Mouse</name>
    <dbReference type="NCBI Taxonomy" id="10090"/>
    <lineage>
        <taxon>Eukaryota</taxon>
        <taxon>Metazoa</taxon>
        <taxon>Chordata</taxon>
        <taxon>Craniata</taxon>
        <taxon>Vertebrata</taxon>
        <taxon>Euteleostomi</taxon>
        <taxon>Mammalia</taxon>
        <taxon>Eutheria</taxon>
        <taxon>Euarchontoglires</taxon>
        <taxon>Glires</taxon>
        <taxon>Rodentia</taxon>
        <taxon>Myomorpha</taxon>
        <taxon>Muroidea</taxon>
        <taxon>Muridae</taxon>
        <taxon>Murinae</taxon>
        <taxon>Mus</taxon>
        <taxon>Mus</taxon>
    </lineage>
</organism>
<evidence type="ECO:0000256" key="1">
    <source>
        <dbReference type="SAM" id="MobiDB-lite"/>
    </source>
</evidence>
<sequence>MMVRGRQRGPGQLSRGGGGSGLPSGMPVPPGRDG</sequence>
<reference evidence="2 3" key="1">
    <citation type="journal article" date="2009" name="PLoS Biol.">
        <title>Lineage-specific biology revealed by a finished genome assembly of the mouse.</title>
        <authorList>
            <consortium name="Mouse Genome Sequencing Consortium"/>
            <person name="Church D.M."/>
            <person name="Goodstadt L."/>
            <person name="Hillier L.W."/>
            <person name="Zody M.C."/>
            <person name="Goldstein S."/>
            <person name="She X."/>
            <person name="Bult C.J."/>
            <person name="Agarwala R."/>
            <person name="Cherry J.L."/>
            <person name="DiCuccio M."/>
            <person name="Hlavina W."/>
            <person name="Kapustin Y."/>
            <person name="Meric P."/>
            <person name="Maglott D."/>
            <person name="Birtle Z."/>
            <person name="Marques A.C."/>
            <person name="Graves T."/>
            <person name="Zhou S."/>
            <person name="Teague B."/>
            <person name="Potamousis K."/>
            <person name="Churas C."/>
            <person name="Place M."/>
            <person name="Herschleb J."/>
            <person name="Runnheim R."/>
            <person name="Forrest D."/>
            <person name="Amos-Landgraf J."/>
            <person name="Schwartz D.C."/>
            <person name="Cheng Z."/>
            <person name="Lindblad-Toh K."/>
            <person name="Eichler E.E."/>
            <person name="Ponting C.P."/>
        </authorList>
    </citation>
    <scope>NUCLEOTIDE SEQUENCE [LARGE SCALE GENOMIC DNA]</scope>
    <source>
        <strain evidence="2 3">C57BL/6J</strain>
    </source>
</reference>